<evidence type="ECO:0000313" key="2">
    <source>
        <dbReference type="Proteomes" id="UP000298416"/>
    </source>
</evidence>
<organism evidence="1">
    <name type="scientific">Salvia splendens</name>
    <name type="common">Scarlet sage</name>
    <dbReference type="NCBI Taxonomy" id="180675"/>
    <lineage>
        <taxon>Eukaryota</taxon>
        <taxon>Viridiplantae</taxon>
        <taxon>Streptophyta</taxon>
        <taxon>Embryophyta</taxon>
        <taxon>Tracheophyta</taxon>
        <taxon>Spermatophyta</taxon>
        <taxon>Magnoliopsida</taxon>
        <taxon>eudicotyledons</taxon>
        <taxon>Gunneridae</taxon>
        <taxon>Pentapetalae</taxon>
        <taxon>asterids</taxon>
        <taxon>lamiids</taxon>
        <taxon>Lamiales</taxon>
        <taxon>Lamiaceae</taxon>
        <taxon>Nepetoideae</taxon>
        <taxon>Mentheae</taxon>
        <taxon>Salviinae</taxon>
        <taxon>Salvia</taxon>
        <taxon>Salvia subgen. Calosphace</taxon>
        <taxon>core Calosphace</taxon>
    </lineage>
</organism>
<protein>
    <submittedName>
        <fullName evidence="1">Uncharacterized protein</fullName>
    </submittedName>
</protein>
<name>A0A8X9A2Y0_SALSN</name>
<evidence type="ECO:0000313" key="1">
    <source>
        <dbReference type="EMBL" id="KAG6426448.1"/>
    </source>
</evidence>
<dbReference type="EMBL" id="PNBA02000004">
    <property type="protein sequence ID" value="KAG6426448.1"/>
    <property type="molecule type" value="Genomic_DNA"/>
</dbReference>
<comment type="caution">
    <text evidence="1">The sequence shown here is derived from an EMBL/GenBank/DDBJ whole genome shotgun (WGS) entry which is preliminary data.</text>
</comment>
<reference evidence="1" key="2">
    <citation type="submission" date="2020-08" db="EMBL/GenBank/DDBJ databases">
        <title>Plant Genome Project.</title>
        <authorList>
            <person name="Zhang R.-G."/>
        </authorList>
    </citation>
    <scope>NUCLEOTIDE SEQUENCE</scope>
    <source>
        <strain evidence="1">Huo1</strain>
        <tissue evidence="1">Leaf</tissue>
    </source>
</reference>
<dbReference type="Proteomes" id="UP000298416">
    <property type="component" value="Unassembled WGS sequence"/>
</dbReference>
<reference evidence="1" key="1">
    <citation type="submission" date="2018-01" db="EMBL/GenBank/DDBJ databases">
        <authorList>
            <person name="Mao J.F."/>
        </authorList>
    </citation>
    <scope>NUCLEOTIDE SEQUENCE</scope>
    <source>
        <strain evidence="1">Huo1</strain>
        <tissue evidence="1">Leaf</tissue>
    </source>
</reference>
<dbReference type="AlphaFoldDB" id="A0A8X9A2Y0"/>
<keyword evidence="2" id="KW-1185">Reference proteome</keyword>
<sequence>MLRVTSVNLLLSVAIFTSNKHKHRRRWSEKRHFYDGGRIRRRHGFRLRNVVRTQLGDFATNGMERVEVDEAKYGEVERMFRDGMGGALSQDVNVVALHKPSYSTLAGHARLEAFRLSLL</sequence>
<accession>A0A8X9A2Y0</accession>
<gene>
    <name evidence="1" type="ORF">SASPL_110671</name>
</gene>
<proteinExistence type="predicted"/>